<dbReference type="AlphaFoldDB" id="A0A9N9AV95"/>
<comment type="caution">
    <text evidence="1">The sequence shown here is derived from an EMBL/GenBank/DDBJ whole genome shotgun (WGS) entry which is preliminary data.</text>
</comment>
<dbReference type="EMBL" id="CAJVPK010000729">
    <property type="protein sequence ID" value="CAG8543688.1"/>
    <property type="molecule type" value="Genomic_DNA"/>
</dbReference>
<organism evidence="1 2">
    <name type="scientific">Diversispora eburnea</name>
    <dbReference type="NCBI Taxonomy" id="1213867"/>
    <lineage>
        <taxon>Eukaryota</taxon>
        <taxon>Fungi</taxon>
        <taxon>Fungi incertae sedis</taxon>
        <taxon>Mucoromycota</taxon>
        <taxon>Glomeromycotina</taxon>
        <taxon>Glomeromycetes</taxon>
        <taxon>Diversisporales</taxon>
        <taxon>Diversisporaceae</taxon>
        <taxon>Diversispora</taxon>
    </lineage>
</organism>
<accession>A0A9N9AV95</accession>
<proteinExistence type="predicted"/>
<reference evidence="1" key="1">
    <citation type="submission" date="2021-06" db="EMBL/GenBank/DDBJ databases">
        <authorList>
            <person name="Kallberg Y."/>
            <person name="Tangrot J."/>
            <person name="Rosling A."/>
        </authorList>
    </citation>
    <scope>NUCLEOTIDE SEQUENCE</scope>
    <source>
        <strain evidence="1">AZ414A</strain>
    </source>
</reference>
<dbReference type="Proteomes" id="UP000789706">
    <property type="component" value="Unassembled WGS sequence"/>
</dbReference>
<dbReference type="OrthoDB" id="2407924at2759"/>
<protein>
    <submittedName>
        <fullName evidence="1">3917_t:CDS:1</fullName>
    </submittedName>
</protein>
<gene>
    <name evidence="1" type="ORF">DEBURN_LOCUS6745</name>
</gene>
<evidence type="ECO:0000313" key="2">
    <source>
        <dbReference type="Proteomes" id="UP000789706"/>
    </source>
</evidence>
<evidence type="ECO:0000313" key="1">
    <source>
        <dbReference type="EMBL" id="CAG8543688.1"/>
    </source>
</evidence>
<sequence>MSHEVRFPDEFLIYVPVPNLDEAHLLIDKYRPTTQSSRSDISTPHARYIFILQIKKCLIDYFPPSFSRDCRKCLIDYFSSSSLSRDGNGERSANYYLTNLSSVAEISWRNASSEYREEYQRLCRNPSLKAKLEDEFKKVTRTLILLI</sequence>
<name>A0A9N9AV95_9GLOM</name>
<keyword evidence="2" id="KW-1185">Reference proteome</keyword>